<sequence length="176" mass="18940">MDIEAIAQIAGLLKHLTEQQQIIMQKQQQILLSTSCIHLAMEARGFRPTADSAMFPSTFCQQASYQQANLANASPTGFLGLLHSPSQEPGLGLQGRCSTMFEARSTHSSGSEDGLAGGQRGSLQQNIMATDSVIGLRSAHQLAAELEANRQTDLNARIQNLSTMLATCQKLLGQNK</sequence>
<organism evidence="1">
    <name type="scientific">Guillardia theta (strain CCMP2712)</name>
    <name type="common">Cryptophyte</name>
    <dbReference type="NCBI Taxonomy" id="905079"/>
    <lineage>
        <taxon>Eukaryota</taxon>
        <taxon>Cryptophyceae</taxon>
        <taxon>Pyrenomonadales</taxon>
        <taxon>Geminigeraceae</taxon>
        <taxon>Guillardia</taxon>
    </lineage>
</organism>
<reference evidence="2" key="3">
    <citation type="submission" date="2016-03" db="UniProtKB">
        <authorList>
            <consortium name="EnsemblProtists"/>
        </authorList>
    </citation>
    <scope>IDENTIFICATION</scope>
</reference>
<reference evidence="3" key="2">
    <citation type="submission" date="2012-11" db="EMBL/GenBank/DDBJ databases">
        <authorList>
            <person name="Kuo A."/>
            <person name="Curtis B.A."/>
            <person name="Tanifuji G."/>
            <person name="Burki F."/>
            <person name="Gruber A."/>
            <person name="Irimia M."/>
            <person name="Maruyama S."/>
            <person name="Arias M.C."/>
            <person name="Ball S.G."/>
            <person name="Gile G.H."/>
            <person name="Hirakawa Y."/>
            <person name="Hopkins J.F."/>
            <person name="Rensing S.A."/>
            <person name="Schmutz J."/>
            <person name="Symeonidi A."/>
            <person name="Elias M."/>
            <person name="Eveleigh R.J."/>
            <person name="Herman E.K."/>
            <person name="Klute M.J."/>
            <person name="Nakayama T."/>
            <person name="Obornik M."/>
            <person name="Reyes-Prieto A."/>
            <person name="Armbrust E.V."/>
            <person name="Aves S.J."/>
            <person name="Beiko R.G."/>
            <person name="Coutinho P."/>
            <person name="Dacks J.B."/>
            <person name="Durnford D.G."/>
            <person name="Fast N.M."/>
            <person name="Green B.R."/>
            <person name="Grisdale C."/>
            <person name="Hempe F."/>
            <person name="Henrissat B."/>
            <person name="Hoppner M.P."/>
            <person name="Ishida K.-I."/>
            <person name="Kim E."/>
            <person name="Koreny L."/>
            <person name="Kroth P.G."/>
            <person name="Liu Y."/>
            <person name="Malik S.-B."/>
            <person name="Maier U.G."/>
            <person name="McRose D."/>
            <person name="Mock T."/>
            <person name="Neilson J.A."/>
            <person name="Onodera N.T."/>
            <person name="Poole A.M."/>
            <person name="Pritham E.J."/>
            <person name="Richards T.A."/>
            <person name="Rocap G."/>
            <person name="Roy S.W."/>
            <person name="Sarai C."/>
            <person name="Schaack S."/>
            <person name="Shirato S."/>
            <person name="Slamovits C.H."/>
            <person name="Spencer D.F."/>
            <person name="Suzuki S."/>
            <person name="Worden A.Z."/>
            <person name="Zauner S."/>
            <person name="Barry K."/>
            <person name="Bell C."/>
            <person name="Bharti A.K."/>
            <person name="Crow J.A."/>
            <person name="Grimwood J."/>
            <person name="Kramer R."/>
            <person name="Lindquist E."/>
            <person name="Lucas S."/>
            <person name="Salamov A."/>
            <person name="McFadden G.I."/>
            <person name="Lane C.E."/>
            <person name="Keeling P.J."/>
            <person name="Gray M.W."/>
            <person name="Grigoriev I.V."/>
            <person name="Archibald J.M."/>
        </authorList>
    </citation>
    <scope>NUCLEOTIDE SEQUENCE</scope>
    <source>
        <strain evidence="3">CCMP2712</strain>
    </source>
</reference>
<dbReference type="AlphaFoldDB" id="L1IMD7"/>
<feature type="non-terminal residue" evidence="1">
    <location>
        <position position="1"/>
    </location>
</feature>
<evidence type="ECO:0000313" key="1">
    <source>
        <dbReference type="EMBL" id="EKX36960.1"/>
    </source>
</evidence>
<dbReference type="HOGENOM" id="CLU_1528027_0_0_1"/>
<evidence type="ECO:0000313" key="3">
    <source>
        <dbReference type="Proteomes" id="UP000011087"/>
    </source>
</evidence>
<protein>
    <submittedName>
        <fullName evidence="1 2">Uncharacterized protein</fullName>
    </submittedName>
</protein>
<accession>L1IMD7</accession>
<gene>
    <name evidence="1" type="ORF">GUITHDRAFT_155077</name>
</gene>
<dbReference type="EMBL" id="JH993065">
    <property type="protein sequence ID" value="EKX36960.1"/>
    <property type="molecule type" value="Genomic_DNA"/>
</dbReference>
<keyword evidence="3" id="KW-1185">Reference proteome</keyword>
<reference evidence="1 3" key="1">
    <citation type="journal article" date="2012" name="Nature">
        <title>Algal genomes reveal evolutionary mosaicism and the fate of nucleomorphs.</title>
        <authorList>
            <consortium name="DOE Joint Genome Institute"/>
            <person name="Curtis B.A."/>
            <person name="Tanifuji G."/>
            <person name="Burki F."/>
            <person name="Gruber A."/>
            <person name="Irimia M."/>
            <person name="Maruyama S."/>
            <person name="Arias M.C."/>
            <person name="Ball S.G."/>
            <person name="Gile G.H."/>
            <person name="Hirakawa Y."/>
            <person name="Hopkins J.F."/>
            <person name="Kuo A."/>
            <person name="Rensing S.A."/>
            <person name="Schmutz J."/>
            <person name="Symeonidi A."/>
            <person name="Elias M."/>
            <person name="Eveleigh R.J."/>
            <person name="Herman E.K."/>
            <person name="Klute M.J."/>
            <person name="Nakayama T."/>
            <person name="Obornik M."/>
            <person name="Reyes-Prieto A."/>
            <person name="Armbrust E.V."/>
            <person name="Aves S.J."/>
            <person name="Beiko R.G."/>
            <person name="Coutinho P."/>
            <person name="Dacks J.B."/>
            <person name="Durnford D.G."/>
            <person name="Fast N.M."/>
            <person name="Green B.R."/>
            <person name="Grisdale C.J."/>
            <person name="Hempel F."/>
            <person name="Henrissat B."/>
            <person name="Hoppner M.P."/>
            <person name="Ishida K."/>
            <person name="Kim E."/>
            <person name="Koreny L."/>
            <person name="Kroth P.G."/>
            <person name="Liu Y."/>
            <person name="Malik S.B."/>
            <person name="Maier U.G."/>
            <person name="McRose D."/>
            <person name="Mock T."/>
            <person name="Neilson J.A."/>
            <person name="Onodera N.T."/>
            <person name="Poole A.M."/>
            <person name="Pritham E.J."/>
            <person name="Richards T.A."/>
            <person name="Rocap G."/>
            <person name="Roy S.W."/>
            <person name="Sarai C."/>
            <person name="Schaack S."/>
            <person name="Shirato S."/>
            <person name="Slamovits C.H."/>
            <person name="Spencer D.F."/>
            <person name="Suzuki S."/>
            <person name="Worden A.Z."/>
            <person name="Zauner S."/>
            <person name="Barry K."/>
            <person name="Bell C."/>
            <person name="Bharti A.K."/>
            <person name="Crow J.A."/>
            <person name="Grimwood J."/>
            <person name="Kramer R."/>
            <person name="Lindquist E."/>
            <person name="Lucas S."/>
            <person name="Salamov A."/>
            <person name="McFadden G.I."/>
            <person name="Lane C.E."/>
            <person name="Keeling P.J."/>
            <person name="Gray M.W."/>
            <person name="Grigoriev I.V."/>
            <person name="Archibald J.M."/>
        </authorList>
    </citation>
    <scope>NUCLEOTIDE SEQUENCE</scope>
    <source>
        <strain evidence="1 3">CCMP2712</strain>
    </source>
</reference>
<proteinExistence type="predicted"/>
<dbReference type="GeneID" id="17293734"/>
<dbReference type="RefSeq" id="XP_005823940.1">
    <property type="nucleotide sequence ID" value="XM_005823883.1"/>
</dbReference>
<evidence type="ECO:0000313" key="2">
    <source>
        <dbReference type="EnsemblProtists" id="EKX36960"/>
    </source>
</evidence>
<name>L1IMD7_GUITC</name>
<dbReference type="Proteomes" id="UP000011087">
    <property type="component" value="Unassembled WGS sequence"/>
</dbReference>
<dbReference type="KEGG" id="gtt:GUITHDRAFT_155077"/>
<dbReference type="EnsemblProtists" id="EKX36960">
    <property type="protein sequence ID" value="EKX36960"/>
    <property type="gene ID" value="GUITHDRAFT_155077"/>
</dbReference>
<dbReference type="PaxDb" id="55529-EKX36960"/>